<dbReference type="InterPro" id="IPR020568">
    <property type="entry name" value="Ribosomal_Su5_D2-typ_SF"/>
</dbReference>
<dbReference type="Gene3D" id="3.30.70.3170">
    <property type="match status" value="1"/>
</dbReference>
<feature type="domain" description="Galactokinase N-terminal" evidence="8">
    <location>
        <begin position="18"/>
        <end position="66"/>
    </location>
</feature>
<dbReference type="InterPro" id="IPR019741">
    <property type="entry name" value="Galactokinase_CS"/>
</dbReference>
<dbReference type="NCBIfam" id="TIGR00131">
    <property type="entry name" value="gal_kin"/>
    <property type="match status" value="1"/>
</dbReference>
<evidence type="ECO:0000313" key="9">
    <source>
        <dbReference type="Proteomes" id="UP000694867"/>
    </source>
</evidence>
<dbReference type="InterPro" id="IPR006203">
    <property type="entry name" value="GHMP_knse_ATP-bd_CS"/>
</dbReference>
<evidence type="ECO:0000256" key="1">
    <source>
        <dbReference type="ARBA" id="ARBA00006566"/>
    </source>
</evidence>
<dbReference type="InterPro" id="IPR000705">
    <property type="entry name" value="Galactokinase"/>
</dbReference>
<evidence type="ECO:0000256" key="2">
    <source>
        <dbReference type="ARBA" id="ARBA00022679"/>
    </source>
</evidence>
<reference evidence="10" key="1">
    <citation type="submission" date="2025-08" db="UniProtKB">
        <authorList>
            <consortium name="RefSeq"/>
        </authorList>
    </citation>
    <scope>IDENTIFICATION</scope>
</reference>
<dbReference type="InterPro" id="IPR013750">
    <property type="entry name" value="GHMP_kinase_C_dom"/>
</dbReference>
<keyword evidence="4 10" id="KW-0418">Kinase</keyword>
<keyword evidence="2" id="KW-0808">Transferase</keyword>
<dbReference type="RefSeq" id="XP_003745753.1">
    <property type="nucleotide sequence ID" value="XM_003745705.1"/>
</dbReference>
<feature type="domain" description="GHMP kinase C-terminal" evidence="7">
    <location>
        <begin position="341"/>
        <end position="419"/>
    </location>
</feature>
<dbReference type="PIRSF" id="PIRSF000530">
    <property type="entry name" value="Galactokinase"/>
    <property type="match status" value="1"/>
</dbReference>
<name>A0AAJ6QW59_9ACAR</name>
<proteinExistence type="inferred from homology"/>
<dbReference type="InterPro" id="IPR019539">
    <property type="entry name" value="GalKase_N"/>
</dbReference>
<dbReference type="SUPFAM" id="SSF55060">
    <property type="entry name" value="GHMP Kinase, C-terminal domain"/>
    <property type="match status" value="1"/>
</dbReference>
<evidence type="ECO:0000259" key="6">
    <source>
        <dbReference type="Pfam" id="PF00288"/>
    </source>
</evidence>
<evidence type="ECO:0000256" key="5">
    <source>
        <dbReference type="ARBA" id="ARBA00022840"/>
    </source>
</evidence>
<evidence type="ECO:0000259" key="8">
    <source>
        <dbReference type="Pfam" id="PF10509"/>
    </source>
</evidence>
<dbReference type="KEGG" id="goe:100907244"/>
<keyword evidence="3" id="KW-0547">Nucleotide-binding</keyword>
<dbReference type="PRINTS" id="PR00473">
    <property type="entry name" value="GALCTOKINASE"/>
</dbReference>
<accession>A0AAJ6QW59</accession>
<dbReference type="Pfam" id="PF10509">
    <property type="entry name" value="GalKase_gal_bdg"/>
    <property type="match status" value="1"/>
</dbReference>
<dbReference type="PROSITE" id="PS00106">
    <property type="entry name" value="GALACTOKINASE"/>
    <property type="match status" value="1"/>
</dbReference>
<dbReference type="InterPro" id="IPR036554">
    <property type="entry name" value="GHMP_kinase_C_sf"/>
</dbReference>
<protein>
    <submittedName>
        <fullName evidence="10">N-acetylgalactosamine kinase</fullName>
    </submittedName>
</protein>
<evidence type="ECO:0000256" key="3">
    <source>
        <dbReference type="ARBA" id="ARBA00022741"/>
    </source>
</evidence>
<dbReference type="CTD" id="39031"/>
<dbReference type="GO" id="GO:0004335">
    <property type="term" value="F:galactokinase activity"/>
    <property type="evidence" value="ECO:0007669"/>
    <property type="project" value="InterPro"/>
</dbReference>
<dbReference type="GO" id="GO:0005524">
    <property type="term" value="F:ATP binding"/>
    <property type="evidence" value="ECO:0007669"/>
    <property type="project" value="UniProtKB-KW"/>
</dbReference>
<dbReference type="Pfam" id="PF00288">
    <property type="entry name" value="GHMP_kinases_N"/>
    <property type="match status" value="1"/>
</dbReference>
<dbReference type="Pfam" id="PF08544">
    <property type="entry name" value="GHMP_kinases_C"/>
    <property type="match status" value="1"/>
</dbReference>
<gene>
    <name evidence="10" type="primary">LOC100907244</name>
</gene>
<dbReference type="PRINTS" id="PR00959">
    <property type="entry name" value="MEVGALKINASE"/>
</dbReference>
<dbReference type="GO" id="GO:0006012">
    <property type="term" value="P:galactose metabolic process"/>
    <property type="evidence" value="ECO:0007669"/>
    <property type="project" value="InterPro"/>
</dbReference>
<feature type="domain" description="GHMP kinase N-terminal" evidence="6">
    <location>
        <begin position="103"/>
        <end position="189"/>
    </location>
</feature>
<evidence type="ECO:0000259" key="7">
    <source>
        <dbReference type="Pfam" id="PF08544"/>
    </source>
</evidence>
<dbReference type="Gene3D" id="1.20.1440.340">
    <property type="match status" value="1"/>
</dbReference>
<dbReference type="GO" id="GO:0005829">
    <property type="term" value="C:cytosol"/>
    <property type="evidence" value="ECO:0007669"/>
    <property type="project" value="TreeGrafter"/>
</dbReference>
<organism evidence="9 10">
    <name type="scientific">Galendromus occidentalis</name>
    <name type="common">western predatory mite</name>
    <dbReference type="NCBI Taxonomy" id="34638"/>
    <lineage>
        <taxon>Eukaryota</taxon>
        <taxon>Metazoa</taxon>
        <taxon>Ecdysozoa</taxon>
        <taxon>Arthropoda</taxon>
        <taxon>Chelicerata</taxon>
        <taxon>Arachnida</taxon>
        <taxon>Acari</taxon>
        <taxon>Parasitiformes</taxon>
        <taxon>Mesostigmata</taxon>
        <taxon>Gamasina</taxon>
        <taxon>Phytoseioidea</taxon>
        <taxon>Phytoseiidae</taxon>
        <taxon>Typhlodrominae</taxon>
        <taxon>Galendromus</taxon>
    </lineage>
</organism>
<evidence type="ECO:0000256" key="4">
    <source>
        <dbReference type="ARBA" id="ARBA00022777"/>
    </source>
</evidence>
<comment type="similarity">
    <text evidence="1">Belongs to the GHMP kinase family. GalK subfamily.</text>
</comment>
<keyword evidence="9" id="KW-1185">Reference proteome</keyword>
<dbReference type="PANTHER" id="PTHR10457">
    <property type="entry name" value="MEVALONATE KINASE/GALACTOKINASE"/>
    <property type="match status" value="1"/>
</dbReference>
<sequence length="444" mass="49509">MNRDQKDQLRRVADLRDDFRRHFDAVADFVVRAPGRVNLIGEHIDYCGYNVLPMAVQQDILVAVKRTTGKKIELENTDPKYSGFSCSSDDFQINSSKPQWTDYFLCGVRAIQERFPDVSRPGLRLLVRGNVPPAAGMSSSSALVCAAALASLHAIGKDLPREELASLCAKCERYIGVQGGGMDQAICLLAEQNCAKLIEFEPKLTASTIELPLEAVFVVANSCVEINKGNTSFYNIRVVECRLAAQVMLKVSGKEWNKPVRLCDLQNALRLNLEDVASETEKLLHEEPYTIEELSELFEMEKSEFVQWALSEKTKHVGSFKLRARALHVFREAHRVYRFKDACLANRIEEMGKLMQESHSSCRDLYECSHEMLDKIVSLSLAQGALGSRLTGAGWGGCAVSLTTADRVSSIVNTLDQDFYQPRGLTAEGNVFISTPADRARIFD</sequence>
<dbReference type="Gene3D" id="3.30.230.10">
    <property type="match status" value="1"/>
</dbReference>
<dbReference type="InterPro" id="IPR006204">
    <property type="entry name" value="GHMP_kinase_N_dom"/>
</dbReference>
<dbReference type="InterPro" id="IPR006206">
    <property type="entry name" value="Mevalonate/galactokinase"/>
</dbReference>
<dbReference type="InterPro" id="IPR014721">
    <property type="entry name" value="Ribsml_uS5_D2-typ_fold_subgr"/>
</dbReference>
<dbReference type="SUPFAM" id="SSF54211">
    <property type="entry name" value="Ribosomal protein S5 domain 2-like"/>
    <property type="match status" value="1"/>
</dbReference>
<keyword evidence="5" id="KW-0067">ATP-binding</keyword>
<dbReference type="PROSITE" id="PS00627">
    <property type="entry name" value="GHMP_KINASES_ATP"/>
    <property type="match status" value="1"/>
</dbReference>
<evidence type="ECO:0000313" key="10">
    <source>
        <dbReference type="RefSeq" id="XP_003745753.1"/>
    </source>
</evidence>
<dbReference type="Proteomes" id="UP000694867">
    <property type="component" value="Unplaced"/>
</dbReference>
<dbReference type="GeneID" id="100907244"/>
<dbReference type="PANTHER" id="PTHR10457:SF7">
    <property type="entry name" value="GALACTOKINASE-RELATED"/>
    <property type="match status" value="1"/>
</dbReference>
<dbReference type="AlphaFoldDB" id="A0AAJ6QW59"/>